<protein>
    <submittedName>
        <fullName evidence="1">Uncharacterized protein</fullName>
    </submittedName>
</protein>
<dbReference type="Proteomes" id="UP000297647">
    <property type="component" value="Unassembled WGS sequence"/>
</dbReference>
<keyword evidence="2" id="KW-1185">Reference proteome</keyword>
<accession>A0A4Y9QPG7</accession>
<gene>
    <name evidence="1" type="ORF">E4S40_10735</name>
</gene>
<organism evidence="1 2">
    <name type="scientific">Algoriphagus kandeliae</name>
    <dbReference type="NCBI Taxonomy" id="2562278"/>
    <lineage>
        <taxon>Bacteria</taxon>
        <taxon>Pseudomonadati</taxon>
        <taxon>Bacteroidota</taxon>
        <taxon>Cytophagia</taxon>
        <taxon>Cytophagales</taxon>
        <taxon>Cyclobacteriaceae</taxon>
        <taxon>Algoriphagus</taxon>
    </lineage>
</organism>
<evidence type="ECO:0000313" key="2">
    <source>
        <dbReference type="Proteomes" id="UP000297647"/>
    </source>
</evidence>
<proteinExistence type="predicted"/>
<comment type="caution">
    <text evidence="1">The sequence shown here is derived from an EMBL/GenBank/DDBJ whole genome shotgun (WGS) entry which is preliminary data.</text>
</comment>
<evidence type="ECO:0000313" key="1">
    <source>
        <dbReference type="EMBL" id="TFV94489.1"/>
    </source>
</evidence>
<name>A0A4Y9QPG7_9BACT</name>
<dbReference type="EMBL" id="SPSB01000003">
    <property type="protein sequence ID" value="TFV94489.1"/>
    <property type="molecule type" value="Genomic_DNA"/>
</dbReference>
<dbReference type="AlphaFoldDB" id="A0A4Y9QPG7"/>
<sequence length="368" mass="42784">MKVFLTGVTEVEPKLLIDIQKFLSKIGGPMEYQNLGVSDLSRYKTIFPEVKDFDTQDEFDFGAAIKFGQLLKFKEDIPQEDILVIFTKKKLGAPIEEFKTWFSYFDDNVIIVRDKELDFFPKSKWPFILSHQVVENLFQLLSGTTIKNASQFIHLSPKGCLNDFCSYPPQIEFKLRMAHICNDCLNIAYSNKIDPNVLRQIKDTIESVRTKLDNFGDSVAIEEFSPVVVSEKGKIFIEDREIQLQDLPKALYLFFLKKPGVPIQNQYLRNYKDDLVRIYSKIKRGGENGPLYKLLGFDERGEKTIGYLNTEALKNHRYNISKELKSKLGEAKTEFYQIKSWRKKVNNMPQFYNQIGIPEDLIQIPHNF</sequence>
<reference evidence="1 2" key="1">
    <citation type="submission" date="2019-03" db="EMBL/GenBank/DDBJ databases">
        <title>Algoriphagus sp. nov, a new strain isolated from root system soil of mangrove plant Kandelia.</title>
        <authorList>
            <person name="Yin Q."/>
            <person name="Wang K."/>
            <person name="Song Z."/>
        </authorList>
    </citation>
    <scope>NUCLEOTIDE SEQUENCE [LARGE SCALE GENOMIC DNA]</scope>
    <source>
        <strain evidence="1 2">XY-J91</strain>
    </source>
</reference>